<dbReference type="Gene3D" id="3.30.450.40">
    <property type="match status" value="1"/>
</dbReference>
<dbReference type="RefSeq" id="WP_205259198.1">
    <property type="nucleotide sequence ID" value="NZ_JAERWK010000005.1"/>
</dbReference>
<dbReference type="Proteomes" id="UP000663792">
    <property type="component" value="Unassembled WGS sequence"/>
</dbReference>
<accession>A0A938Y936</accession>
<dbReference type="Pfam" id="PF01590">
    <property type="entry name" value="GAF"/>
    <property type="match status" value="1"/>
</dbReference>
<dbReference type="InterPro" id="IPR029016">
    <property type="entry name" value="GAF-like_dom_sf"/>
</dbReference>
<protein>
    <submittedName>
        <fullName evidence="2">GAF domain-containing protein</fullName>
    </submittedName>
</protein>
<dbReference type="InterPro" id="IPR003018">
    <property type="entry name" value="GAF"/>
</dbReference>
<evidence type="ECO:0000313" key="3">
    <source>
        <dbReference type="Proteomes" id="UP000663792"/>
    </source>
</evidence>
<gene>
    <name evidence="2" type="ORF">JL106_02930</name>
</gene>
<sequence>MAKQLRPLVVESWLRSAAAGVDADSSVAPLTAAPDEIADTRRAHPLARVVPLLADVVGRAAADSDAVMAVGDADGTLLWVSGAPAARRRAEAINFVEGSSWAERVAGTNAPGTALRLDAPVQIRRDEHFAHSVQRWTCVAAPIHDPATGRLLGVVDVTGGVEVAGPQTLALIRAGALLAEAELARLATRDRADRGRGAVGPAGSVLVPEAFAVPGERSGRARALGGNECVLTLGAEPARRLSLRHSEILVVLADHPDGVSGDRLAVEIHADDVGGSTMRAELARMRAVLGDVVRSRPYRLAVPLACDWLTVPALLAAGDVRGAVAAYPGPLLPASEAPGIVDRRDRLHAQLRAAVLRAGIPDLLVSWTRTPWGADDLPVWQHLARTLPASSPLRAAAAGESARLDGRLRA</sequence>
<comment type="caution">
    <text evidence="2">The sequence shown here is derived from an EMBL/GenBank/DDBJ whole genome shotgun (WGS) entry which is preliminary data.</text>
</comment>
<evidence type="ECO:0000259" key="1">
    <source>
        <dbReference type="Pfam" id="PF01590"/>
    </source>
</evidence>
<proteinExistence type="predicted"/>
<evidence type="ECO:0000313" key="2">
    <source>
        <dbReference type="EMBL" id="MBM9466232.1"/>
    </source>
</evidence>
<reference evidence="2" key="1">
    <citation type="submission" date="2021-01" db="EMBL/GenBank/DDBJ databases">
        <title>YIM 132084 draft genome.</title>
        <authorList>
            <person name="An D."/>
        </authorList>
    </citation>
    <scope>NUCLEOTIDE SEQUENCE</scope>
    <source>
        <strain evidence="2">YIM 132084</strain>
    </source>
</reference>
<name>A0A938Y936_9ACTN</name>
<dbReference type="AlphaFoldDB" id="A0A938Y936"/>
<organism evidence="2 3">
    <name type="scientific">Nakamurella leprariae</name>
    <dbReference type="NCBI Taxonomy" id="2803911"/>
    <lineage>
        <taxon>Bacteria</taxon>
        <taxon>Bacillati</taxon>
        <taxon>Actinomycetota</taxon>
        <taxon>Actinomycetes</taxon>
        <taxon>Nakamurellales</taxon>
        <taxon>Nakamurellaceae</taxon>
        <taxon>Nakamurella</taxon>
    </lineage>
</organism>
<dbReference type="EMBL" id="JAERWK010000005">
    <property type="protein sequence ID" value="MBM9466232.1"/>
    <property type="molecule type" value="Genomic_DNA"/>
</dbReference>
<keyword evidence="3" id="KW-1185">Reference proteome</keyword>
<feature type="domain" description="GAF" evidence="1">
    <location>
        <begin position="67"/>
        <end position="181"/>
    </location>
</feature>